<comment type="caution">
    <text evidence="2">The sequence shown here is derived from an EMBL/GenBank/DDBJ whole genome shotgun (WGS) entry which is preliminary data.</text>
</comment>
<evidence type="ECO:0000313" key="2">
    <source>
        <dbReference type="EMBL" id="CAJ0557244.1"/>
    </source>
</evidence>
<accession>A0AA36FNU7</accession>
<feature type="transmembrane region" description="Helical" evidence="1">
    <location>
        <begin position="116"/>
        <end position="143"/>
    </location>
</feature>
<dbReference type="Proteomes" id="UP001177023">
    <property type="component" value="Unassembled WGS sequence"/>
</dbReference>
<evidence type="ECO:0000256" key="1">
    <source>
        <dbReference type="SAM" id="Phobius"/>
    </source>
</evidence>
<reference evidence="2" key="1">
    <citation type="submission" date="2023-06" db="EMBL/GenBank/DDBJ databases">
        <authorList>
            <person name="Delattre M."/>
        </authorList>
    </citation>
    <scope>NUCLEOTIDE SEQUENCE</scope>
    <source>
        <strain evidence="2">AF72</strain>
    </source>
</reference>
<feature type="non-terminal residue" evidence="2">
    <location>
        <position position="218"/>
    </location>
</feature>
<proteinExistence type="predicted"/>
<feature type="transmembrane region" description="Helical" evidence="1">
    <location>
        <begin position="33"/>
        <end position="51"/>
    </location>
</feature>
<dbReference type="AlphaFoldDB" id="A0AA36FNU7"/>
<keyword evidence="3" id="KW-1185">Reference proteome</keyword>
<name>A0AA36FNU7_9BILA</name>
<keyword evidence="1" id="KW-0472">Membrane</keyword>
<keyword evidence="1" id="KW-0812">Transmembrane</keyword>
<protein>
    <submittedName>
        <fullName evidence="2">Uncharacterized protein</fullName>
    </submittedName>
</protein>
<keyword evidence="1" id="KW-1133">Transmembrane helix</keyword>
<dbReference type="EMBL" id="CATQJA010000001">
    <property type="protein sequence ID" value="CAJ0557244.1"/>
    <property type="molecule type" value="Genomic_DNA"/>
</dbReference>
<evidence type="ECO:0000313" key="3">
    <source>
        <dbReference type="Proteomes" id="UP001177023"/>
    </source>
</evidence>
<gene>
    <name evidence="2" type="ORF">MSPICULIGERA_LOCUS2</name>
</gene>
<sequence>MAGNYPGRGSGWAVEPGPDLHQLHRTVRRQSRLLATLVKLAFAIILGWGVYRAARILCARSLLGGQSPEAQCPLPGSPCTSSTRRASVIGMAWVVQAWASGIRYARGRSGPIPVFVFLYLAAISVGYVHAALMAGVTVGALMVGEYVRSPQWRTNSEARTGRRLAAKSLRRDHLLPGLLSSAVTWRTGEEKRTFNDNSPDGTVVGNIDGEYSVVRLGE</sequence>
<organism evidence="2 3">
    <name type="scientific">Mesorhabditis spiculigera</name>
    <dbReference type="NCBI Taxonomy" id="96644"/>
    <lineage>
        <taxon>Eukaryota</taxon>
        <taxon>Metazoa</taxon>
        <taxon>Ecdysozoa</taxon>
        <taxon>Nematoda</taxon>
        <taxon>Chromadorea</taxon>
        <taxon>Rhabditida</taxon>
        <taxon>Rhabditina</taxon>
        <taxon>Rhabditomorpha</taxon>
        <taxon>Rhabditoidea</taxon>
        <taxon>Rhabditidae</taxon>
        <taxon>Mesorhabditinae</taxon>
        <taxon>Mesorhabditis</taxon>
    </lineage>
</organism>